<name>A0A1T4MTS6_9FUSO</name>
<dbReference type="AlphaFoldDB" id="A0A1T4MTS6"/>
<proteinExistence type="predicted"/>
<dbReference type="STRING" id="180163.SAMN02745174_01327"/>
<dbReference type="RefSeq" id="WP_078693823.1">
    <property type="nucleotide sequence ID" value="NZ_FUWX01000009.1"/>
</dbReference>
<evidence type="ECO:0000313" key="2">
    <source>
        <dbReference type="Proteomes" id="UP000191153"/>
    </source>
</evidence>
<reference evidence="1 2" key="1">
    <citation type="submission" date="2017-02" db="EMBL/GenBank/DDBJ databases">
        <authorList>
            <person name="Peterson S.W."/>
        </authorList>
    </citation>
    <scope>NUCLEOTIDE SEQUENCE [LARGE SCALE GENOMIC DNA]</scope>
    <source>
        <strain evidence="1 2">ATCC 700028</strain>
    </source>
</reference>
<evidence type="ECO:0000313" key="1">
    <source>
        <dbReference type="EMBL" id="SJZ70469.1"/>
    </source>
</evidence>
<gene>
    <name evidence="1" type="ORF">SAMN02745174_01327</name>
</gene>
<accession>A0A1T4MTS6</accession>
<sequence>MKKILLIFIIIGNIIFAKSLTITSLNPSIRDVDSSMITRSLKEIRGTARMSIQGNNHWGYLSIGLDGTRINLDDLYDTGYIFNRPDVDIYFTIRNIRFNGEPLYYYGSVYGNGRLTFDYDIRVQVKNPNTRNDYKFIVGIGRNRVIVNDIAPIIDVGLSSLEPAISINFKNNNTLDFGKVNFGINRKALPIEIKINGQNNPSNVKINYNSNANLLNEDGKTTIPMDVTMEGCDINGKGSCDVTRSLRVSRKVNVNLIGSVNIKNNTKSGKYRGTVTMRVTYNK</sequence>
<protein>
    <submittedName>
        <fullName evidence="1">Uncharacterized protein</fullName>
    </submittedName>
</protein>
<dbReference type="EMBL" id="FUWX01000009">
    <property type="protein sequence ID" value="SJZ70469.1"/>
    <property type="molecule type" value="Genomic_DNA"/>
</dbReference>
<keyword evidence="2" id="KW-1185">Reference proteome</keyword>
<organism evidence="1 2">
    <name type="scientific">Cetobacterium ceti</name>
    <dbReference type="NCBI Taxonomy" id="180163"/>
    <lineage>
        <taxon>Bacteria</taxon>
        <taxon>Fusobacteriati</taxon>
        <taxon>Fusobacteriota</taxon>
        <taxon>Fusobacteriia</taxon>
        <taxon>Fusobacteriales</taxon>
        <taxon>Fusobacteriaceae</taxon>
        <taxon>Cetobacterium</taxon>
    </lineage>
</organism>
<dbReference type="Proteomes" id="UP000191153">
    <property type="component" value="Unassembled WGS sequence"/>
</dbReference>